<sequence length="164" mass="19238">MKLLNGKTIIYKDDPATGSKNFGIICFSLLFIITTIWIIGLFSESFWDSEDDIIFCLVLFVLDVIFFRILLRFIRSATETNNENPLVIIEKSGITIYDTPFNWKDIEKITLCNDIGNECKYILIDKKNKHKQNFNLNSMEVSEFMNLSKFQRIIKPFFENIEIQ</sequence>
<evidence type="ECO:0000256" key="1">
    <source>
        <dbReference type="SAM" id="Phobius"/>
    </source>
</evidence>
<dbReference type="NCBIfam" id="NF041635">
    <property type="entry name" value="STM3941_fam"/>
    <property type="match status" value="1"/>
</dbReference>
<dbReference type="AlphaFoldDB" id="A0A841NKK5"/>
<organism evidence="2 3">
    <name type="scientific">Chryseobacterium shigense</name>
    <dbReference type="NCBI Taxonomy" id="297244"/>
    <lineage>
        <taxon>Bacteria</taxon>
        <taxon>Pseudomonadati</taxon>
        <taxon>Bacteroidota</taxon>
        <taxon>Flavobacteriia</taxon>
        <taxon>Flavobacteriales</taxon>
        <taxon>Weeksellaceae</taxon>
        <taxon>Chryseobacterium group</taxon>
        <taxon>Chryseobacterium</taxon>
    </lineage>
</organism>
<proteinExistence type="predicted"/>
<dbReference type="Proteomes" id="UP000589738">
    <property type="component" value="Unassembled WGS sequence"/>
</dbReference>
<keyword evidence="3" id="KW-1185">Reference proteome</keyword>
<evidence type="ECO:0000313" key="2">
    <source>
        <dbReference type="EMBL" id="MBB6371315.1"/>
    </source>
</evidence>
<gene>
    <name evidence="2" type="ORF">HNP36_002391</name>
</gene>
<keyword evidence="1" id="KW-1133">Transmembrane helix</keyword>
<dbReference type="EMBL" id="JACHLC010000002">
    <property type="protein sequence ID" value="MBB6371315.1"/>
    <property type="molecule type" value="Genomic_DNA"/>
</dbReference>
<accession>A0A841NKK5</accession>
<evidence type="ECO:0000313" key="3">
    <source>
        <dbReference type="Proteomes" id="UP000589738"/>
    </source>
</evidence>
<feature type="transmembrane region" description="Helical" evidence="1">
    <location>
        <begin position="21"/>
        <end position="40"/>
    </location>
</feature>
<dbReference type="InterPro" id="IPR048136">
    <property type="entry name" value="STM3941-like"/>
</dbReference>
<name>A0A841NKK5_9FLAO</name>
<keyword evidence="1" id="KW-0472">Membrane</keyword>
<dbReference type="RefSeq" id="WP_184163506.1">
    <property type="nucleotide sequence ID" value="NZ_JACHLC010000002.1"/>
</dbReference>
<comment type="caution">
    <text evidence="2">The sequence shown here is derived from an EMBL/GenBank/DDBJ whole genome shotgun (WGS) entry which is preliminary data.</text>
</comment>
<protein>
    <submittedName>
        <fullName evidence="2">Uncharacterized protein</fullName>
    </submittedName>
</protein>
<keyword evidence="1" id="KW-0812">Transmembrane</keyword>
<reference evidence="2 3" key="1">
    <citation type="submission" date="2020-08" db="EMBL/GenBank/DDBJ databases">
        <title>Functional genomics of gut bacteria from endangered species of beetles.</title>
        <authorList>
            <person name="Carlos-Shanley C."/>
        </authorList>
    </citation>
    <scope>NUCLEOTIDE SEQUENCE [LARGE SCALE GENOMIC DNA]</scope>
    <source>
        <strain evidence="2 3">S00136</strain>
    </source>
</reference>
<feature type="transmembrane region" description="Helical" evidence="1">
    <location>
        <begin position="52"/>
        <end position="71"/>
    </location>
</feature>